<feature type="compositionally biased region" description="Acidic residues" evidence="1">
    <location>
        <begin position="31"/>
        <end position="45"/>
    </location>
</feature>
<feature type="compositionally biased region" description="Low complexity" evidence="1">
    <location>
        <begin position="1"/>
        <end position="15"/>
    </location>
</feature>
<keyword evidence="3" id="KW-1185">Reference proteome</keyword>
<dbReference type="NCBIfam" id="NF041924">
    <property type="entry name" value="QatB"/>
    <property type="match status" value="1"/>
</dbReference>
<protein>
    <submittedName>
        <fullName evidence="2">Uncharacterized protein</fullName>
    </submittedName>
</protein>
<accession>Q3JDB5</accession>
<feature type="compositionally biased region" description="Pro residues" evidence="1">
    <location>
        <begin position="16"/>
        <end position="29"/>
    </location>
</feature>
<dbReference type="InParanoid" id="Q3JDB5"/>
<reference evidence="3" key="1">
    <citation type="journal article" date="2006" name="Appl. Environ. Microbiol.">
        <title>Complete genome sequence of the marine, chemolithoautotrophic, ammonia-oxidizing bacterium Nitrosococcus oceani ATCC 19707.</title>
        <authorList>
            <person name="Klotz M.G."/>
            <person name="Arp D.J."/>
            <person name="Chain P.S.G."/>
            <person name="El-Sheikh A.F."/>
            <person name="Hauser L.J."/>
            <person name="Hommes N.G."/>
            <person name="Larimer F.W."/>
            <person name="Malfatti S.A."/>
            <person name="Norton J.M."/>
            <person name="Poret-Peterson A.T."/>
            <person name="Vergez L.M."/>
            <person name="Ward B.B."/>
        </authorList>
    </citation>
    <scope>NUCLEOTIDE SEQUENCE [LARGE SCALE GENOMIC DNA]</scope>
    <source>
        <strain evidence="3">ATCC 19707 / BCRC 17464 / NCIMB 11848 / C-107</strain>
    </source>
</reference>
<gene>
    <name evidence="2" type="ordered locus">Noc_0662</name>
</gene>
<proteinExistence type="predicted"/>
<evidence type="ECO:0000313" key="3">
    <source>
        <dbReference type="Proteomes" id="UP000006838"/>
    </source>
</evidence>
<evidence type="ECO:0000313" key="2">
    <source>
        <dbReference type="EMBL" id="ABA57181.1"/>
    </source>
</evidence>
<dbReference type="KEGG" id="noc:Noc_0662"/>
<dbReference type="eggNOG" id="ENOG502Z9ZB">
    <property type="taxonomic scope" value="Bacteria"/>
</dbReference>
<organism evidence="2 3">
    <name type="scientific">Nitrosococcus oceani (strain ATCC 19707 / BCRC 17464 / JCM 30415 / NCIMB 11848 / C-107)</name>
    <dbReference type="NCBI Taxonomy" id="323261"/>
    <lineage>
        <taxon>Bacteria</taxon>
        <taxon>Pseudomonadati</taxon>
        <taxon>Pseudomonadota</taxon>
        <taxon>Gammaproteobacteria</taxon>
        <taxon>Chromatiales</taxon>
        <taxon>Chromatiaceae</taxon>
        <taxon>Nitrosococcus</taxon>
    </lineage>
</organism>
<dbReference type="AlphaFoldDB" id="Q3JDB5"/>
<dbReference type="Proteomes" id="UP000006838">
    <property type="component" value="Chromosome"/>
</dbReference>
<dbReference type="EMBL" id="CP000127">
    <property type="protein sequence ID" value="ABA57181.1"/>
    <property type="molecule type" value="Genomic_DNA"/>
</dbReference>
<name>Q3JDB5_NITOC</name>
<dbReference type="InterPro" id="IPR049675">
    <property type="entry name" value="QatB"/>
</dbReference>
<dbReference type="HOGENOM" id="CLU_082113_0_0_6"/>
<evidence type="ECO:0000256" key="1">
    <source>
        <dbReference type="SAM" id="MobiDB-lite"/>
    </source>
</evidence>
<dbReference type="STRING" id="323261.Noc_0662"/>
<feature type="region of interest" description="Disordered" evidence="1">
    <location>
        <begin position="1"/>
        <end position="67"/>
    </location>
</feature>
<sequence>MGTSSSSAGSPSGTPMVPPWVPDPVPPVDGPGDDEGAPPESDAPDEAVQQPAQPVPIAPPARFGGARTRLGRFARTGLADDMRKGVGHYVHKGLGGSGTAVRRLGGTARTAGTLFGALSAAAAGQASGPGNELNPTVLAGRSADEIMSAVVEAVRPVDGTQDGEASRAAIGKALSELLTQFPDADLLNLSETQRVLAVERFIAWDVFNRFELDLGKTIQEKAPSVASALSRLKEVRDFITQTVAASFRKLSTDATALGSNKVAAIVRDALGLAIGVFEGYL</sequence>